<feature type="domain" description="SCP" evidence="2">
    <location>
        <begin position="24"/>
        <end position="157"/>
    </location>
</feature>
<feature type="non-terminal residue" evidence="3">
    <location>
        <position position="157"/>
    </location>
</feature>
<dbReference type="Pfam" id="PF00188">
    <property type="entry name" value="CAP"/>
    <property type="match status" value="1"/>
</dbReference>
<dbReference type="CDD" id="cd05380">
    <property type="entry name" value="CAP_euk"/>
    <property type="match status" value="1"/>
</dbReference>
<reference evidence="3" key="1">
    <citation type="journal article" date="2009" name="J. Mol. Evol.">
        <title>Tentacles of venom: toxic protein convergence in the Kingdom Animalia.</title>
        <authorList>
            <person name="Fry B.G."/>
            <person name="Roelants K."/>
            <person name="Norman J.A."/>
        </authorList>
    </citation>
    <scope>NUCLEOTIDE SEQUENCE</scope>
    <source>
        <strain evidence="3">BROC_CG14</strain>
        <tissue evidence="3">Posterior saliva</tissue>
    </source>
</reference>
<accession>B6Z1W7</accession>
<proteinExistence type="evidence at transcript level"/>
<dbReference type="InterPro" id="IPR014044">
    <property type="entry name" value="CAP_dom"/>
</dbReference>
<feature type="chain" id="PRO_5002850280" evidence="1">
    <location>
        <begin position="19"/>
        <end position="157"/>
    </location>
</feature>
<sequence length="157" mass="17945">MSLQLCVLLLAMVPLISADLIDSEHLRDFVLQFHNDHRANEGASDMIKLVWSKQLATEAYKWTQQCNFEHQMKGRGENLAFDSSAGTIKDLLRSEMQGWFDEKADFNRNDQSCGMNCHYTQMVWANTTHVGCAAIDCPNLLAFGHYVKNAKYLVCFY</sequence>
<dbReference type="PANTHER" id="PTHR10334">
    <property type="entry name" value="CYSTEINE-RICH SECRETORY PROTEIN-RELATED"/>
    <property type="match status" value="1"/>
</dbReference>
<keyword evidence="1" id="KW-0732">Signal</keyword>
<evidence type="ECO:0000256" key="1">
    <source>
        <dbReference type="SAM" id="SignalP"/>
    </source>
</evidence>
<feature type="signal peptide" evidence="1">
    <location>
        <begin position="1"/>
        <end position="18"/>
    </location>
</feature>
<dbReference type="InterPro" id="IPR035940">
    <property type="entry name" value="CAP_sf"/>
</dbReference>
<dbReference type="PRINTS" id="PR00837">
    <property type="entry name" value="V5TPXLIKE"/>
</dbReference>
<dbReference type="InterPro" id="IPR001283">
    <property type="entry name" value="CRISP-related"/>
</dbReference>
<evidence type="ECO:0000259" key="2">
    <source>
        <dbReference type="SMART" id="SM00198"/>
    </source>
</evidence>
<dbReference type="AlphaFoldDB" id="B6Z1W7"/>
<name>B6Z1W7_HAPMA</name>
<dbReference type="EMBL" id="EU790590">
    <property type="protein sequence ID" value="ACJ22636.1"/>
    <property type="molecule type" value="mRNA"/>
</dbReference>
<dbReference type="SUPFAM" id="SSF55797">
    <property type="entry name" value="PR-1-like"/>
    <property type="match status" value="1"/>
</dbReference>
<evidence type="ECO:0000313" key="3">
    <source>
        <dbReference type="EMBL" id="ACJ22636.1"/>
    </source>
</evidence>
<organism evidence="3">
    <name type="scientific">Hapalochlaena maculosa</name>
    <name type="common">Southern blue-ringed octopus</name>
    <name type="synonym">Octopus maculosus</name>
    <dbReference type="NCBI Taxonomy" id="61716"/>
    <lineage>
        <taxon>Eukaryota</taxon>
        <taxon>Metazoa</taxon>
        <taxon>Spiralia</taxon>
        <taxon>Lophotrochozoa</taxon>
        <taxon>Mollusca</taxon>
        <taxon>Cephalopoda</taxon>
        <taxon>Coleoidea</taxon>
        <taxon>Octopodiformes</taxon>
        <taxon>Octopoda</taxon>
        <taxon>Incirrata</taxon>
        <taxon>Octopodidae</taxon>
        <taxon>Hapalochlaena</taxon>
    </lineage>
</organism>
<dbReference type="Gene3D" id="3.40.33.10">
    <property type="entry name" value="CAP"/>
    <property type="match status" value="1"/>
</dbReference>
<dbReference type="SMART" id="SM00198">
    <property type="entry name" value="SCP"/>
    <property type="match status" value="1"/>
</dbReference>
<protein>
    <submittedName>
        <fullName evidence="3">CAP protein</fullName>
    </submittedName>
</protein>